<evidence type="ECO:0000259" key="5">
    <source>
        <dbReference type="SMART" id="SM00062"/>
    </source>
</evidence>
<dbReference type="GO" id="GO:0006865">
    <property type="term" value="P:amino acid transport"/>
    <property type="evidence" value="ECO:0007669"/>
    <property type="project" value="TreeGrafter"/>
</dbReference>
<evidence type="ECO:0000313" key="8">
    <source>
        <dbReference type="Proteomes" id="UP000574761"/>
    </source>
</evidence>
<feature type="domain" description="Ionotropic glutamate receptor C-terminal" evidence="6">
    <location>
        <begin position="82"/>
        <end position="322"/>
    </location>
</feature>
<evidence type="ECO:0000256" key="4">
    <source>
        <dbReference type="SAM" id="Phobius"/>
    </source>
</evidence>
<sequence>MATMPPSDARRLRLTYGGQPISCVYPLRSTPFFGDRDHAGAPQTRMAKRMRRLLLASLALCFSALATAAATLDTIAERGTVRIGYISDQAPFSSGQPGAEPVGYAIDLCGKIADEIEHQFPQLKREYVGMTLANGFDAVKNEDIDLLCGSITVNLERREIVDFSQPIFLTGASALLRKDSPDYLQTLFLDGPAVHAVSERVATNVIGMRADTTTAATLREALAIQESKTRLDDFNTHEDGLKALEDRKIDAYIADQVLLISLAKRARDPSSLKVGDRLLTHEPYAIALRRGDADFRLLADRALTDFYLSDDLLPLLETYFGAEAPMLHTQIIMQHVP</sequence>
<evidence type="ECO:0000259" key="6">
    <source>
        <dbReference type="SMART" id="SM00079"/>
    </source>
</evidence>
<dbReference type="InterPro" id="IPR001638">
    <property type="entry name" value="Solute-binding_3/MltF_N"/>
</dbReference>
<comment type="similarity">
    <text evidence="1">Belongs to the bacterial solute-binding protein 3 family.</text>
</comment>
<keyword evidence="8" id="KW-1185">Reference proteome</keyword>
<feature type="transmembrane region" description="Helical" evidence="4">
    <location>
        <begin position="53"/>
        <end position="72"/>
    </location>
</feature>
<keyword evidence="3" id="KW-0732">Signal</keyword>
<evidence type="ECO:0000256" key="2">
    <source>
        <dbReference type="ARBA" id="ARBA00022448"/>
    </source>
</evidence>
<reference evidence="7 8" key="1">
    <citation type="submission" date="2020-08" db="EMBL/GenBank/DDBJ databases">
        <title>Genomic Encyclopedia of Type Strains, Phase IV (KMG-IV): sequencing the most valuable type-strain genomes for metagenomic binning, comparative biology and taxonomic classification.</title>
        <authorList>
            <person name="Goeker M."/>
        </authorList>
    </citation>
    <scope>NUCLEOTIDE SEQUENCE [LARGE SCALE GENOMIC DNA]</scope>
    <source>
        <strain evidence="7 8">DSM 100211</strain>
    </source>
</reference>
<dbReference type="Gene3D" id="3.40.190.10">
    <property type="entry name" value="Periplasmic binding protein-like II"/>
    <property type="match status" value="2"/>
</dbReference>
<keyword evidence="4" id="KW-0812">Transmembrane</keyword>
<comment type="caution">
    <text evidence="7">The sequence shown here is derived from an EMBL/GenBank/DDBJ whole genome shotgun (WGS) entry which is preliminary data.</text>
</comment>
<dbReference type="Proteomes" id="UP000574761">
    <property type="component" value="Unassembled WGS sequence"/>
</dbReference>
<dbReference type="SMART" id="SM00062">
    <property type="entry name" value="PBPb"/>
    <property type="match status" value="1"/>
</dbReference>
<dbReference type="EMBL" id="JACIEE010000002">
    <property type="protein sequence ID" value="MBB3976007.1"/>
    <property type="molecule type" value="Genomic_DNA"/>
</dbReference>
<keyword evidence="4" id="KW-0472">Membrane</keyword>
<organism evidence="7 8">
    <name type="scientific">Mycoplana azooxidifex</name>
    <dbReference type="NCBI Taxonomy" id="1636188"/>
    <lineage>
        <taxon>Bacteria</taxon>
        <taxon>Pseudomonadati</taxon>
        <taxon>Pseudomonadota</taxon>
        <taxon>Alphaproteobacteria</taxon>
        <taxon>Hyphomicrobiales</taxon>
        <taxon>Rhizobiaceae</taxon>
        <taxon>Mycoplana</taxon>
    </lineage>
</organism>
<feature type="domain" description="Solute-binding protein family 3/N-terminal" evidence="5">
    <location>
        <begin position="80"/>
        <end position="323"/>
    </location>
</feature>
<dbReference type="GO" id="GO:0005576">
    <property type="term" value="C:extracellular region"/>
    <property type="evidence" value="ECO:0007669"/>
    <property type="project" value="TreeGrafter"/>
</dbReference>
<dbReference type="PANTHER" id="PTHR30085">
    <property type="entry name" value="AMINO ACID ABC TRANSPORTER PERMEASE"/>
    <property type="match status" value="1"/>
</dbReference>
<accession>A0A7W6GI98</accession>
<protein>
    <submittedName>
        <fullName evidence="7">Polar amino acid transport system substrate-binding protein/glutamate/aspartate transport system substrate-binding protein</fullName>
    </submittedName>
</protein>
<dbReference type="InterPro" id="IPR051455">
    <property type="entry name" value="Bact_solute-bind_prot3"/>
</dbReference>
<evidence type="ECO:0000313" key="7">
    <source>
        <dbReference type="EMBL" id="MBB3976007.1"/>
    </source>
</evidence>
<dbReference type="GO" id="GO:0015276">
    <property type="term" value="F:ligand-gated monoatomic ion channel activity"/>
    <property type="evidence" value="ECO:0007669"/>
    <property type="project" value="InterPro"/>
</dbReference>
<evidence type="ECO:0000256" key="3">
    <source>
        <dbReference type="ARBA" id="ARBA00022729"/>
    </source>
</evidence>
<dbReference type="AlphaFoldDB" id="A0A7W6GI98"/>
<dbReference type="Pfam" id="PF00497">
    <property type="entry name" value="SBP_bac_3"/>
    <property type="match status" value="1"/>
</dbReference>
<dbReference type="SUPFAM" id="SSF53850">
    <property type="entry name" value="Periplasmic binding protein-like II"/>
    <property type="match status" value="1"/>
</dbReference>
<gene>
    <name evidence="7" type="ORF">GGQ64_001194</name>
</gene>
<name>A0A7W6GI98_9HYPH</name>
<dbReference type="InterPro" id="IPR001320">
    <property type="entry name" value="Iontro_rcpt_C"/>
</dbReference>
<evidence type="ECO:0000256" key="1">
    <source>
        <dbReference type="ARBA" id="ARBA00010333"/>
    </source>
</evidence>
<keyword evidence="2" id="KW-0813">Transport</keyword>
<dbReference type="SMART" id="SM00079">
    <property type="entry name" value="PBPe"/>
    <property type="match status" value="1"/>
</dbReference>
<dbReference type="GO" id="GO:0030288">
    <property type="term" value="C:outer membrane-bounded periplasmic space"/>
    <property type="evidence" value="ECO:0007669"/>
    <property type="project" value="TreeGrafter"/>
</dbReference>
<dbReference type="CDD" id="cd13688">
    <property type="entry name" value="PBP2_GltI_DEBP"/>
    <property type="match status" value="1"/>
</dbReference>
<dbReference type="PANTHER" id="PTHR30085:SF6">
    <property type="entry name" value="ABC TRANSPORTER GLUTAMINE-BINDING PROTEIN GLNH"/>
    <property type="match status" value="1"/>
</dbReference>
<dbReference type="GO" id="GO:0016020">
    <property type="term" value="C:membrane"/>
    <property type="evidence" value="ECO:0007669"/>
    <property type="project" value="InterPro"/>
</dbReference>
<keyword evidence="4" id="KW-1133">Transmembrane helix</keyword>
<proteinExistence type="inferred from homology"/>